<evidence type="ECO:0000259" key="16">
    <source>
        <dbReference type="PROSITE" id="PS51103"/>
    </source>
</evidence>
<organism evidence="17 18">
    <name type="scientific">Enterocloster lavalensis</name>
    <dbReference type="NCBI Taxonomy" id="460384"/>
    <lineage>
        <taxon>Bacteria</taxon>
        <taxon>Bacillati</taxon>
        <taxon>Bacillota</taxon>
        <taxon>Clostridia</taxon>
        <taxon>Lachnospirales</taxon>
        <taxon>Lachnospiraceae</taxon>
        <taxon>Enterocloster</taxon>
    </lineage>
</organism>
<keyword evidence="10 13" id="KW-0472">Membrane</keyword>
<dbReference type="CDD" id="cd00212">
    <property type="entry name" value="PTS_IIB_glc"/>
    <property type="match status" value="1"/>
</dbReference>
<evidence type="ECO:0000256" key="11">
    <source>
        <dbReference type="PROSITE-ProRule" id="PRU00421"/>
    </source>
</evidence>
<dbReference type="NCBIfam" id="TIGR00830">
    <property type="entry name" value="PTBA"/>
    <property type="match status" value="1"/>
</dbReference>
<name>A0A1I0FF59_9FIRM</name>
<dbReference type="Pfam" id="PF02378">
    <property type="entry name" value="PTS_EIIC"/>
    <property type="match status" value="1"/>
</dbReference>
<evidence type="ECO:0000259" key="15">
    <source>
        <dbReference type="PROSITE" id="PS51098"/>
    </source>
</evidence>
<feature type="region of interest" description="Disordered" evidence="12">
    <location>
        <begin position="165"/>
        <end position="231"/>
    </location>
</feature>
<evidence type="ECO:0000256" key="2">
    <source>
        <dbReference type="ARBA" id="ARBA00022448"/>
    </source>
</evidence>
<dbReference type="InterPro" id="IPR018113">
    <property type="entry name" value="PTrfase_EIIB_Cys"/>
</dbReference>
<dbReference type="AlphaFoldDB" id="A0A1I0FF59"/>
<dbReference type="PANTHER" id="PTHR30009">
    <property type="entry name" value="CYTOCHROME C-TYPE SYNTHESIS PROTEIN AND PTS TRANSMEMBRANE COMPONENT"/>
    <property type="match status" value="1"/>
</dbReference>
<accession>A0A1I0FF59</accession>
<feature type="active site" description="Phosphocysteine intermediate; for EIIB activity" evidence="11">
    <location>
        <position position="729"/>
    </location>
</feature>
<feature type="transmembrane region" description="Helical" evidence="13">
    <location>
        <begin position="249"/>
        <end position="270"/>
    </location>
</feature>
<evidence type="ECO:0000259" key="14">
    <source>
        <dbReference type="PROSITE" id="PS51093"/>
    </source>
</evidence>
<dbReference type="RefSeq" id="WP_092362997.1">
    <property type="nucleotide sequence ID" value="NZ_DAINWJ010000066.1"/>
</dbReference>
<feature type="transmembrane region" description="Helical" evidence="13">
    <location>
        <begin position="594"/>
        <end position="620"/>
    </location>
</feature>
<feature type="domain" description="PTS EIIA type-1" evidence="14">
    <location>
        <begin position="29"/>
        <end position="133"/>
    </location>
</feature>
<dbReference type="STRING" id="460384.SAMN05216313_108152"/>
<dbReference type="NCBIfam" id="TIGR00826">
    <property type="entry name" value="EIIB_glc"/>
    <property type="match status" value="1"/>
</dbReference>
<dbReference type="Gene3D" id="2.70.70.10">
    <property type="entry name" value="Glucose Permease (Domain IIA)"/>
    <property type="match status" value="1"/>
</dbReference>
<keyword evidence="4" id="KW-0762">Sugar transport</keyword>
<feature type="region of interest" description="Disordered" evidence="12">
    <location>
        <begin position="686"/>
        <end position="706"/>
    </location>
</feature>
<keyword evidence="6" id="KW-0598">Phosphotransferase system</keyword>
<keyword evidence="9 13" id="KW-1133">Transmembrane helix</keyword>
<dbReference type="Proteomes" id="UP000198508">
    <property type="component" value="Unassembled WGS sequence"/>
</dbReference>
<feature type="transmembrane region" description="Helical" evidence="13">
    <location>
        <begin position="318"/>
        <end position="338"/>
    </location>
</feature>
<sequence length="783" mass="82154">MKQRMDGCEGIRIVSPVTGNAVPVDQVPDPVFSQKIIGDGVAVAPEDGRIVSPVDGEVVSVAETLHAYGFRSQEGLEVLVHFGLETVALKGEYFKCHVKVGDRVKAGDLVAEADLEGLKEKQVETITPVLICGGMEGRTMNAALGAVKAGESVIMTVLDVCDGEESTGTETGTSVGGNAGAVGGDSGSDGRSGGERSAGDGGKAGGRKARNGGSDKGDGTESAGGVSGSQAGKKKSLINFDFLQKLGKVLMTVIAVMPAAGLMISVGKLVQMAGADLGVVMTIGSTMETIGWAVINNLHILFAVAIGGSWAKEKAGGAFAAVIAFILINVVTGALFGVSSADLADPAAVTRTLFGKEILVNGYFTSVLGAPALNMGVFVGIISGFVGGTIYNKYYNYRKLPDALAFFNGKRFVPMVVILWSVIISLVLAVVWPVVQSGINSFGVWIANSSATSPVLAPFIYGTLERMLLPFGLHHMLTIPMNYTSFGGTYTMLTGANAGAQVFGQDPLWLAWATDLINLKGAGDMAGYQQLLTTVTPARFKVGQMIGATGLLLGIALAMYRRVDADKRQKYRSMFVSTVLAVFLTGVTEPLEFMFMFCALPLYVVYAVLQGCAFAMAGLIHLRLHSFGNLEFLTRIPMSVKAGLTGDLINFVICVVVFFAVGYAVAYFMIGKFRFATPGRLGNYTDDGAGDESPDAGTGNGNAAGKDSQAERIIGLLGGRENISFVDACMTRLRVTVKDVSKVAELTAWKAEGAMGLIKKDEGIQAVYGPKADVLKSDINDIL</sequence>
<dbReference type="EMBL" id="FOIM01000008">
    <property type="protein sequence ID" value="SET56810.1"/>
    <property type="molecule type" value="Genomic_DNA"/>
</dbReference>
<dbReference type="InterPro" id="IPR003352">
    <property type="entry name" value="PTS_EIIC"/>
</dbReference>
<evidence type="ECO:0000256" key="12">
    <source>
        <dbReference type="SAM" id="MobiDB-lite"/>
    </source>
</evidence>
<dbReference type="GO" id="GO:0016301">
    <property type="term" value="F:kinase activity"/>
    <property type="evidence" value="ECO:0007669"/>
    <property type="project" value="UniProtKB-KW"/>
</dbReference>
<feature type="transmembrane region" description="Helical" evidence="13">
    <location>
        <begin position="571"/>
        <end position="588"/>
    </location>
</feature>
<dbReference type="PROSITE" id="PS51098">
    <property type="entry name" value="PTS_EIIB_TYPE_1"/>
    <property type="match status" value="1"/>
</dbReference>
<dbReference type="SUPFAM" id="SSF51261">
    <property type="entry name" value="Duplicated hybrid motif"/>
    <property type="match status" value="1"/>
</dbReference>
<keyword evidence="18" id="KW-1185">Reference proteome</keyword>
<gene>
    <name evidence="17" type="ORF">SAMN05216313_108152</name>
</gene>
<feature type="transmembrane region" description="Helical" evidence="13">
    <location>
        <begin position="542"/>
        <end position="559"/>
    </location>
</feature>
<dbReference type="Pfam" id="PF00367">
    <property type="entry name" value="PTS_EIIB"/>
    <property type="match status" value="1"/>
</dbReference>
<evidence type="ECO:0000256" key="3">
    <source>
        <dbReference type="ARBA" id="ARBA00022475"/>
    </source>
</evidence>
<dbReference type="PROSITE" id="PS51103">
    <property type="entry name" value="PTS_EIIC_TYPE_1"/>
    <property type="match status" value="1"/>
</dbReference>
<evidence type="ECO:0000256" key="4">
    <source>
        <dbReference type="ARBA" id="ARBA00022597"/>
    </source>
</evidence>
<keyword evidence="8" id="KW-0418">Kinase</keyword>
<feature type="compositionally biased region" description="Gly residues" evidence="12">
    <location>
        <begin position="174"/>
        <end position="191"/>
    </location>
</feature>
<evidence type="ECO:0000256" key="6">
    <source>
        <dbReference type="ARBA" id="ARBA00022683"/>
    </source>
</evidence>
<feature type="domain" description="PTS EIIB type-1" evidence="15">
    <location>
        <begin position="707"/>
        <end position="783"/>
    </location>
</feature>
<dbReference type="PROSITE" id="PS01035">
    <property type="entry name" value="PTS_EIIB_TYPE_1_CYS"/>
    <property type="match status" value="1"/>
</dbReference>
<proteinExistence type="predicted"/>
<keyword evidence="7 13" id="KW-0812">Transmembrane</keyword>
<dbReference type="GO" id="GO:0005886">
    <property type="term" value="C:plasma membrane"/>
    <property type="evidence" value="ECO:0007669"/>
    <property type="project" value="UniProtKB-SubCell"/>
</dbReference>
<dbReference type="InterPro" id="IPR013013">
    <property type="entry name" value="PTS_EIIC_1"/>
</dbReference>
<dbReference type="PROSITE" id="PS51093">
    <property type="entry name" value="PTS_EIIA_TYPE_1"/>
    <property type="match status" value="1"/>
</dbReference>
<keyword evidence="2" id="KW-0813">Transport</keyword>
<dbReference type="GO" id="GO:0090563">
    <property type="term" value="F:protein-phosphocysteine-sugar phosphotransferase activity"/>
    <property type="evidence" value="ECO:0007669"/>
    <property type="project" value="TreeGrafter"/>
</dbReference>
<keyword evidence="3" id="KW-1003">Cell membrane</keyword>
<feature type="transmembrane region" description="Helical" evidence="13">
    <location>
        <begin position="358"/>
        <end position="391"/>
    </location>
</feature>
<dbReference type="GO" id="GO:0008982">
    <property type="term" value="F:protein-N(PI)-phosphohistidine-sugar phosphotransferase activity"/>
    <property type="evidence" value="ECO:0007669"/>
    <property type="project" value="InterPro"/>
</dbReference>
<feature type="transmembrane region" description="Helical" evidence="13">
    <location>
        <begin position="412"/>
        <end position="435"/>
    </location>
</feature>
<feature type="domain" description="PTS EIIC type-1" evidence="16">
    <location>
        <begin position="237"/>
        <end position="682"/>
    </location>
</feature>
<evidence type="ECO:0000256" key="1">
    <source>
        <dbReference type="ARBA" id="ARBA00004651"/>
    </source>
</evidence>
<evidence type="ECO:0000256" key="8">
    <source>
        <dbReference type="ARBA" id="ARBA00022777"/>
    </source>
</evidence>
<evidence type="ECO:0000313" key="17">
    <source>
        <dbReference type="EMBL" id="SET56810.1"/>
    </source>
</evidence>
<feature type="transmembrane region" description="Helical" evidence="13">
    <location>
        <begin position="290"/>
        <end position="311"/>
    </location>
</feature>
<comment type="subcellular location">
    <subcellularLocation>
        <location evidence="1">Cell membrane</location>
        <topology evidence="1">Multi-pass membrane protein</topology>
    </subcellularLocation>
</comment>
<reference evidence="18" key="1">
    <citation type="submission" date="2016-10" db="EMBL/GenBank/DDBJ databases">
        <authorList>
            <person name="Varghese N."/>
            <person name="Submissions S."/>
        </authorList>
    </citation>
    <scope>NUCLEOTIDE SEQUENCE [LARGE SCALE GENOMIC DNA]</scope>
    <source>
        <strain evidence="18">NLAE-zl-G277</strain>
    </source>
</reference>
<dbReference type="InterPro" id="IPR011055">
    <property type="entry name" value="Dup_hybrid_motif"/>
</dbReference>
<protein>
    <submittedName>
        <fullName evidence="17">PTS system, glucose-specific IIC component</fullName>
    </submittedName>
</protein>
<feature type="transmembrane region" description="Helical" evidence="13">
    <location>
        <begin position="648"/>
        <end position="670"/>
    </location>
</feature>
<dbReference type="PROSITE" id="PS00371">
    <property type="entry name" value="PTS_EIIA_TYPE_1_HIS"/>
    <property type="match status" value="1"/>
</dbReference>
<evidence type="ECO:0000313" key="18">
    <source>
        <dbReference type="Proteomes" id="UP000198508"/>
    </source>
</evidence>
<dbReference type="InterPro" id="IPR036878">
    <property type="entry name" value="Glu_permease_IIB"/>
</dbReference>
<dbReference type="PANTHER" id="PTHR30009:SF8">
    <property type="entry name" value="PTS SYSTEM, IIBC COMPONENT"/>
    <property type="match status" value="1"/>
</dbReference>
<dbReference type="InterPro" id="IPR001127">
    <property type="entry name" value="PTS_EIIA_1_perm"/>
</dbReference>
<evidence type="ECO:0000256" key="5">
    <source>
        <dbReference type="ARBA" id="ARBA00022679"/>
    </source>
</evidence>
<dbReference type="InterPro" id="IPR001996">
    <property type="entry name" value="PTS_IIB_1"/>
</dbReference>
<keyword evidence="5" id="KW-0808">Transferase</keyword>
<dbReference type="InterPro" id="IPR011300">
    <property type="entry name" value="PTS_IIBC"/>
</dbReference>
<dbReference type="InterPro" id="IPR050429">
    <property type="entry name" value="PTS_Glucose_EIICBA"/>
</dbReference>
<dbReference type="Pfam" id="PF00358">
    <property type="entry name" value="PTS_EIIA_1"/>
    <property type="match status" value="1"/>
</dbReference>
<dbReference type="Gene3D" id="3.30.1360.60">
    <property type="entry name" value="Glucose permease domain IIB"/>
    <property type="match status" value="1"/>
</dbReference>
<dbReference type="NCBIfam" id="TIGR02003">
    <property type="entry name" value="PTS-II-BC-unk1"/>
    <property type="match status" value="1"/>
</dbReference>
<evidence type="ECO:0000256" key="10">
    <source>
        <dbReference type="ARBA" id="ARBA00023136"/>
    </source>
</evidence>
<evidence type="ECO:0000256" key="9">
    <source>
        <dbReference type="ARBA" id="ARBA00022989"/>
    </source>
</evidence>
<evidence type="ECO:0000256" key="7">
    <source>
        <dbReference type="ARBA" id="ARBA00022692"/>
    </source>
</evidence>
<dbReference type="SUPFAM" id="SSF55604">
    <property type="entry name" value="Glucose permease domain IIB"/>
    <property type="match status" value="1"/>
</dbReference>
<evidence type="ECO:0000256" key="13">
    <source>
        <dbReference type="SAM" id="Phobius"/>
    </source>
</evidence>
<dbReference type="FunFam" id="2.70.70.10:FF:000001">
    <property type="entry name" value="PTS system glucose-specific IIA component"/>
    <property type="match status" value="1"/>
</dbReference>
<dbReference type="GO" id="GO:0009401">
    <property type="term" value="P:phosphoenolpyruvate-dependent sugar phosphotransferase system"/>
    <property type="evidence" value="ECO:0007669"/>
    <property type="project" value="UniProtKB-KW"/>
</dbReference>